<dbReference type="Proteomes" id="UP001175344">
    <property type="component" value="Unassembled WGS sequence"/>
</dbReference>
<dbReference type="PANTHER" id="PTHR43221:SF1">
    <property type="entry name" value="PROTEASE HTPX"/>
    <property type="match status" value="1"/>
</dbReference>
<keyword evidence="6 11" id="KW-0378">Hydrolase</keyword>
<feature type="transmembrane region" description="Helical" evidence="12">
    <location>
        <begin position="190"/>
        <end position="212"/>
    </location>
</feature>
<evidence type="ECO:0000313" key="15">
    <source>
        <dbReference type="Proteomes" id="UP001175344"/>
    </source>
</evidence>
<dbReference type="RefSeq" id="WP_047749116.1">
    <property type="nucleotide sequence ID" value="NZ_FJWF01000031.1"/>
</dbReference>
<keyword evidence="8 12" id="KW-1133">Transmembrane helix</keyword>
<keyword evidence="7 11" id="KW-0862">Zinc</keyword>
<dbReference type="CDD" id="cd07339">
    <property type="entry name" value="M48B_HtpX_like"/>
    <property type="match status" value="1"/>
</dbReference>
<keyword evidence="2" id="KW-1003">Cell membrane</keyword>
<dbReference type="InterPro" id="IPR001915">
    <property type="entry name" value="Peptidase_M48"/>
</dbReference>
<evidence type="ECO:0000256" key="7">
    <source>
        <dbReference type="ARBA" id="ARBA00022833"/>
    </source>
</evidence>
<comment type="subcellular location">
    <subcellularLocation>
        <location evidence="1">Cell membrane</location>
        <topology evidence="1">Multi-pass membrane protein</topology>
    </subcellularLocation>
</comment>
<evidence type="ECO:0000256" key="12">
    <source>
        <dbReference type="SAM" id="Phobius"/>
    </source>
</evidence>
<dbReference type="Pfam" id="PF01435">
    <property type="entry name" value="Peptidase_M48"/>
    <property type="match status" value="1"/>
</dbReference>
<dbReference type="InterPro" id="IPR050083">
    <property type="entry name" value="HtpX_protease"/>
</dbReference>
<evidence type="ECO:0000256" key="8">
    <source>
        <dbReference type="ARBA" id="ARBA00022989"/>
    </source>
</evidence>
<keyword evidence="3 11" id="KW-0645">Protease</keyword>
<gene>
    <name evidence="14" type="ORF">QAA55_026625</name>
</gene>
<accession>A0ABU6L1G2</accession>
<evidence type="ECO:0000256" key="2">
    <source>
        <dbReference type="ARBA" id="ARBA00022475"/>
    </source>
</evidence>
<keyword evidence="9 11" id="KW-0482">Metalloprotease</keyword>
<comment type="caution">
    <text evidence="14">The sequence shown here is derived from an EMBL/GenBank/DDBJ whole genome shotgun (WGS) entry which is preliminary data.</text>
</comment>
<feature type="transmembrane region" description="Helical" evidence="12">
    <location>
        <begin position="21"/>
        <end position="43"/>
    </location>
</feature>
<name>A0ABU6L1G2_ENTAS</name>
<evidence type="ECO:0000313" key="14">
    <source>
        <dbReference type="EMBL" id="MEC5731921.1"/>
    </source>
</evidence>
<evidence type="ECO:0000256" key="1">
    <source>
        <dbReference type="ARBA" id="ARBA00004651"/>
    </source>
</evidence>
<keyword evidence="4 12" id="KW-0812">Transmembrane</keyword>
<sequence>MTRHHPSDPRTALLQHRWLNRLQTGLLVLTLVGIAAAAGRLPFGEGCLWLALFAVAGALLLDPVAASALSLRLYRVRALHPQQAHEMWALLRELPATPVPHYVPSAVVNAFATGSKQEASIALTDGLLRSLSPRELAGVLAHEVAHITNEDLRIMGLADSVSRLTCLLALMGQIAILLSLPALLVGAAEVYWPGLLLLAASPQLALLAQLGLSRVREFDADRLAAELTGDPQGLASALAKIERVSRSWRAWLWPGWGNPEPSCLRTRPATQERIARLLTLALGPASALPLRAPHFLPESALATRPPRWRPSGLWR</sequence>
<dbReference type="GO" id="GO:0008237">
    <property type="term" value="F:metallopeptidase activity"/>
    <property type="evidence" value="ECO:0007669"/>
    <property type="project" value="UniProtKB-KW"/>
</dbReference>
<comment type="cofactor">
    <cofactor evidence="11">
        <name>Zn(2+)</name>
        <dbReference type="ChEBI" id="CHEBI:29105"/>
    </cofactor>
    <text evidence="11">Binds 1 zinc ion per subunit.</text>
</comment>
<dbReference type="Gene3D" id="3.30.2010.10">
    <property type="entry name" value="Metalloproteases ('zincins'), catalytic domain"/>
    <property type="match status" value="1"/>
</dbReference>
<evidence type="ECO:0000256" key="6">
    <source>
        <dbReference type="ARBA" id="ARBA00022801"/>
    </source>
</evidence>
<dbReference type="EMBL" id="JARTQQ020000003">
    <property type="protein sequence ID" value="MEC5731921.1"/>
    <property type="molecule type" value="Genomic_DNA"/>
</dbReference>
<evidence type="ECO:0000256" key="5">
    <source>
        <dbReference type="ARBA" id="ARBA00022723"/>
    </source>
</evidence>
<keyword evidence="10 12" id="KW-0472">Membrane</keyword>
<feature type="transmembrane region" description="Helical" evidence="12">
    <location>
        <begin position="164"/>
        <end position="184"/>
    </location>
</feature>
<organism evidence="14 15">
    <name type="scientific">Enterobacter asburiae</name>
    <dbReference type="NCBI Taxonomy" id="61645"/>
    <lineage>
        <taxon>Bacteria</taxon>
        <taxon>Pseudomonadati</taxon>
        <taxon>Pseudomonadota</taxon>
        <taxon>Gammaproteobacteria</taxon>
        <taxon>Enterobacterales</taxon>
        <taxon>Enterobacteriaceae</taxon>
        <taxon>Enterobacter</taxon>
        <taxon>Enterobacter cloacae complex</taxon>
    </lineage>
</organism>
<evidence type="ECO:0000256" key="10">
    <source>
        <dbReference type="ARBA" id="ARBA00023136"/>
    </source>
</evidence>
<evidence type="ECO:0000256" key="9">
    <source>
        <dbReference type="ARBA" id="ARBA00023049"/>
    </source>
</evidence>
<proteinExistence type="inferred from homology"/>
<keyword evidence="5" id="KW-0479">Metal-binding</keyword>
<evidence type="ECO:0000256" key="4">
    <source>
        <dbReference type="ARBA" id="ARBA00022692"/>
    </source>
</evidence>
<protein>
    <submittedName>
        <fullName evidence="14">Zinc metalloprotease HtpX</fullName>
    </submittedName>
</protein>
<evidence type="ECO:0000256" key="3">
    <source>
        <dbReference type="ARBA" id="ARBA00022670"/>
    </source>
</evidence>
<evidence type="ECO:0000259" key="13">
    <source>
        <dbReference type="Pfam" id="PF01435"/>
    </source>
</evidence>
<comment type="similarity">
    <text evidence="11">Belongs to the peptidase M48 family.</text>
</comment>
<evidence type="ECO:0000256" key="11">
    <source>
        <dbReference type="RuleBase" id="RU003983"/>
    </source>
</evidence>
<feature type="transmembrane region" description="Helical" evidence="12">
    <location>
        <begin position="49"/>
        <end position="71"/>
    </location>
</feature>
<reference evidence="14 15" key="1">
    <citation type="journal article" date="2023" name="Nat. Commun.">
        <title>Genomic dissection of endemic carbapenem resistance reveals metallo-beta-lactamase dissemination through clonal, plasmid and integron transfer.</title>
        <authorList>
            <person name="Macesic N."/>
            <person name="Hawkey J."/>
            <person name="Vezina B."/>
            <person name="Wisniewski J.A."/>
            <person name="Cottingham H."/>
            <person name="Blakeway L.V."/>
            <person name="Harshegyi T."/>
            <person name="Pragastis K."/>
            <person name="Badoordeen G.Z."/>
            <person name="Dennison A."/>
            <person name="Spelman D.W."/>
            <person name="Jenney A.W.J."/>
            <person name="Peleg A.Y."/>
        </authorList>
    </citation>
    <scope>NUCLEOTIDE SEQUENCE [LARGE SCALE GENOMIC DNA]</scope>
    <source>
        <strain evidence="14 15">CPO239</strain>
    </source>
</reference>
<keyword evidence="15" id="KW-1185">Reference proteome</keyword>
<dbReference type="PANTHER" id="PTHR43221">
    <property type="entry name" value="PROTEASE HTPX"/>
    <property type="match status" value="1"/>
</dbReference>
<feature type="domain" description="Peptidase M48" evidence="13">
    <location>
        <begin position="104"/>
        <end position="279"/>
    </location>
</feature>